<reference evidence="8 9" key="1">
    <citation type="submission" date="2024-07" db="EMBL/GenBank/DDBJ databases">
        <title>Section-level genome sequencing and comparative genomics of Aspergillus sections Usti and Cavernicolus.</title>
        <authorList>
            <consortium name="Lawrence Berkeley National Laboratory"/>
            <person name="Nybo J.L."/>
            <person name="Vesth T.C."/>
            <person name="Theobald S."/>
            <person name="Frisvad J.C."/>
            <person name="Larsen T.O."/>
            <person name="Kjaerboelling I."/>
            <person name="Rothschild-Mancinelli K."/>
            <person name="Lyhne E.K."/>
            <person name="Kogle M.E."/>
            <person name="Barry K."/>
            <person name="Clum A."/>
            <person name="Na H."/>
            <person name="Ledsgaard L."/>
            <person name="Lin J."/>
            <person name="Lipzen A."/>
            <person name="Kuo A."/>
            <person name="Riley R."/>
            <person name="Mondo S."/>
            <person name="LaButti K."/>
            <person name="Haridas S."/>
            <person name="Pangalinan J."/>
            <person name="Salamov A.A."/>
            <person name="Simmons B.A."/>
            <person name="Magnuson J.K."/>
            <person name="Chen J."/>
            <person name="Drula E."/>
            <person name="Henrissat B."/>
            <person name="Wiebenga A."/>
            <person name="Lubbers R.J."/>
            <person name="Gomes A.C."/>
            <person name="Makela M.R."/>
            <person name="Stajich J."/>
            <person name="Grigoriev I.V."/>
            <person name="Mortensen U.H."/>
            <person name="De vries R.P."/>
            <person name="Baker S.E."/>
            <person name="Andersen M.R."/>
        </authorList>
    </citation>
    <scope>NUCLEOTIDE SEQUENCE [LARGE SCALE GENOMIC DNA]</scope>
    <source>
        <strain evidence="8 9">CBS 600.67</strain>
    </source>
</reference>
<name>A0ABR4J1B0_9EURO</name>
<keyword evidence="9" id="KW-1185">Reference proteome</keyword>
<evidence type="ECO:0000256" key="3">
    <source>
        <dbReference type="ARBA" id="ARBA00022989"/>
    </source>
</evidence>
<dbReference type="Proteomes" id="UP001610335">
    <property type="component" value="Unassembled WGS sequence"/>
</dbReference>
<accession>A0ABR4J1B0</accession>
<keyword evidence="7" id="KW-0732">Signal</keyword>
<evidence type="ECO:0000256" key="4">
    <source>
        <dbReference type="ARBA" id="ARBA00023136"/>
    </source>
</evidence>
<comment type="subcellular location">
    <subcellularLocation>
        <location evidence="1">Membrane</location>
        <topology evidence="1">Single-pass membrane protein</topology>
    </subcellularLocation>
</comment>
<keyword evidence="4 6" id="KW-0472">Membrane</keyword>
<evidence type="ECO:0000313" key="9">
    <source>
        <dbReference type="Proteomes" id="UP001610335"/>
    </source>
</evidence>
<dbReference type="EMBL" id="JBFXLS010000003">
    <property type="protein sequence ID" value="KAL2833823.1"/>
    <property type="molecule type" value="Genomic_DNA"/>
</dbReference>
<evidence type="ECO:0000256" key="1">
    <source>
        <dbReference type="ARBA" id="ARBA00004167"/>
    </source>
</evidence>
<evidence type="ECO:0008006" key="10">
    <source>
        <dbReference type="Google" id="ProtNLM"/>
    </source>
</evidence>
<evidence type="ECO:0000256" key="5">
    <source>
        <dbReference type="SAM" id="MobiDB-lite"/>
    </source>
</evidence>
<sequence length="226" mass="24090">MLLPLVLLLCAISTTLAQDITVYSPTRGAAVPTDNFVIAWEIDFDYDGPFTVALASTDHSDRIPLITTVYPTDGSTTLPASFLSRLGPNGLWVADFSIYTTSSDQTWGTIVPFVSVYAPLSTATISVTVTTETTRLVTSTPTYTLPDPDPDITAPTSFPTPATTSDGEDTGLSTSTKAGIGIGVSAGVLLLAAAVFFLFWRRRRNDPPKTIREISARASDSELMST</sequence>
<gene>
    <name evidence="8" type="ORF">BDW59DRAFT_156621</name>
</gene>
<dbReference type="InterPro" id="IPR051694">
    <property type="entry name" value="Immunoregulatory_rcpt-like"/>
</dbReference>
<proteinExistence type="predicted"/>
<evidence type="ECO:0000256" key="7">
    <source>
        <dbReference type="SAM" id="SignalP"/>
    </source>
</evidence>
<feature type="compositionally biased region" description="Low complexity" evidence="5">
    <location>
        <begin position="139"/>
        <end position="165"/>
    </location>
</feature>
<dbReference type="PANTHER" id="PTHR15549:SF26">
    <property type="entry name" value="AXIAL BUDDING PATTERN PROTEIN 2-RELATED"/>
    <property type="match status" value="1"/>
</dbReference>
<feature type="transmembrane region" description="Helical" evidence="6">
    <location>
        <begin position="178"/>
        <end position="200"/>
    </location>
</feature>
<feature type="signal peptide" evidence="7">
    <location>
        <begin position="1"/>
        <end position="17"/>
    </location>
</feature>
<comment type="caution">
    <text evidence="8">The sequence shown here is derived from an EMBL/GenBank/DDBJ whole genome shotgun (WGS) entry which is preliminary data.</text>
</comment>
<evidence type="ECO:0000256" key="2">
    <source>
        <dbReference type="ARBA" id="ARBA00022692"/>
    </source>
</evidence>
<feature type="region of interest" description="Disordered" evidence="5">
    <location>
        <begin position="139"/>
        <end position="172"/>
    </location>
</feature>
<dbReference type="NCBIfam" id="TIGR01167">
    <property type="entry name" value="LPXTG_anchor"/>
    <property type="match status" value="1"/>
</dbReference>
<keyword evidence="3 6" id="KW-1133">Transmembrane helix</keyword>
<evidence type="ECO:0000256" key="6">
    <source>
        <dbReference type="SAM" id="Phobius"/>
    </source>
</evidence>
<keyword evidence="2 6" id="KW-0812">Transmembrane</keyword>
<protein>
    <recommendedName>
        <fullName evidence="10">Ser-Thr-rich glycosyl-phosphatidyl-inositol-anchored membrane family-domain-containing protein</fullName>
    </recommendedName>
</protein>
<dbReference type="PANTHER" id="PTHR15549">
    <property type="entry name" value="PAIRED IMMUNOGLOBULIN-LIKE TYPE 2 RECEPTOR"/>
    <property type="match status" value="1"/>
</dbReference>
<evidence type="ECO:0000313" key="8">
    <source>
        <dbReference type="EMBL" id="KAL2833823.1"/>
    </source>
</evidence>
<feature type="chain" id="PRO_5045831686" description="Ser-Thr-rich glycosyl-phosphatidyl-inositol-anchored membrane family-domain-containing protein" evidence="7">
    <location>
        <begin position="18"/>
        <end position="226"/>
    </location>
</feature>
<organism evidence="8 9">
    <name type="scientific">Aspergillus cavernicola</name>
    <dbReference type="NCBI Taxonomy" id="176166"/>
    <lineage>
        <taxon>Eukaryota</taxon>
        <taxon>Fungi</taxon>
        <taxon>Dikarya</taxon>
        <taxon>Ascomycota</taxon>
        <taxon>Pezizomycotina</taxon>
        <taxon>Eurotiomycetes</taxon>
        <taxon>Eurotiomycetidae</taxon>
        <taxon>Eurotiales</taxon>
        <taxon>Aspergillaceae</taxon>
        <taxon>Aspergillus</taxon>
        <taxon>Aspergillus subgen. Nidulantes</taxon>
    </lineage>
</organism>